<evidence type="ECO:0000313" key="2">
    <source>
        <dbReference type="EMBL" id="RRR68726.1"/>
    </source>
</evidence>
<dbReference type="Pfam" id="PF00403">
    <property type="entry name" value="HMA"/>
    <property type="match status" value="1"/>
</dbReference>
<dbReference type="GO" id="GO:0046872">
    <property type="term" value="F:metal ion binding"/>
    <property type="evidence" value="ECO:0007669"/>
    <property type="project" value="InterPro"/>
</dbReference>
<dbReference type="EMBL" id="RSAS01000696">
    <property type="protein sequence ID" value="RRR68726.1"/>
    <property type="molecule type" value="Genomic_DNA"/>
</dbReference>
<dbReference type="SUPFAM" id="SSF55008">
    <property type="entry name" value="HMA, heavy metal-associated domain"/>
    <property type="match status" value="1"/>
</dbReference>
<evidence type="ECO:0000259" key="1">
    <source>
        <dbReference type="PROSITE" id="PS50846"/>
    </source>
</evidence>
<dbReference type="Proteomes" id="UP000280307">
    <property type="component" value="Unassembled WGS sequence"/>
</dbReference>
<comment type="caution">
    <text evidence="2">The sequence shown here is derived from an EMBL/GenBank/DDBJ whole genome shotgun (WGS) entry which is preliminary data.</text>
</comment>
<protein>
    <submittedName>
        <fullName evidence="2">Copper chaperone</fullName>
    </submittedName>
</protein>
<sequence length="92" mass="10020">MACALTALLLRHCQKNTREGTTMILEILRITNMHHERDRQAVLAAIARIPGIHRAHANAASGTLQLEREARASLTAIIRALEAAGYQVAVLA</sequence>
<organism evidence="2 3">
    <name type="scientific">Candidatus Viridilinea halotolerans</name>
    <dbReference type="NCBI Taxonomy" id="2491704"/>
    <lineage>
        <taxon>Bacteria</taxon>
        <taxon>Bacillati</taxon>
        <taxon>Chloroflexota</taxon>
        <taxon>Chloroflexia</taxon>
        <taxon>Chloroflexales</taxon>
        <taxon>Chloroflexineae</taxon>
        <taxon>Oscillochloridaceae</taxon>
        <taxon>Candidatus Viridilinea</taxon>
    </lineage>
</organism>
<proteinExistence type="predicted"/>
<dbReference type="InterPro" id="IPR006121">
    <property type="entry name" value="HMA_dom"/>
</dbReference>
<feature type="domain" description="HMA" evidence="1">
    <location>
        <begin position="24"/>
        <end position="89"/>
    </location>
</feature>
<evidence type="ECO:0000313" key="3">
    <source>
        <dbReference type="Proteomes" id="UP000280307"/>
    </source>
</evidence>
<dbReference type="CDD" id="cd00371">
    <property type="entry name" value="HMA"/>
    <property type="match status" value="1"/>
</dbReference>
<accession>A0A426TUG8</accession>
<dbReference type="AlphaFoldDB" id="A0A426TUG8"/>
<dbReference type="InterPro" id="IPR036163">
    <property type="entry name" value="HMA_dom_sf"/>
</dbReference>
<dbReference type="Gene3D" id="3.30.70.100">
    <property type="match status" value="1"/>
</dbReference>
<name>A0A426TUG8_9CHLR</name>
<dbReference type="PROSITE" id="PS50846">
    <property type="entry name" value="HMA_2"/>
    <property type="match status" value="1"/>
</dbReference>
<reference evidence="2 3" key="1">
    <citation type="submission" date="2018-12" db="EMBL/GenBank/DDBJ databases">
        <title>Genome Sequence of Candidatus Viridilinea halotolerans isolated from saline sulfide-rich spring.</title>
        <authorList>
            <person name="Grouzdev D.S."/>
            <person name="Burganskaya E.I."/>
            <person name="Krutkina M.S."/>
            <person name="Sukhacheva M.V."/>
            <person name="Gorlenko V.M."/>
        </authorList>
    </citation>
    <scope>NUCLEOTIDE SEQUENCE [LARGE SCALE GENOMIC DNA]</scope>
    <source>
        <strain evidence="2">Chok-6</strain>
    </source>
</reference>
<gene>
    <name evidence="2" type="ORF">EI684_17180</name>
</gene>